<name>A0ABR3SVS2_9PEZI</name>
<evidence type="ECO:0000313" key="2">
    <source>
        <dbReference type="Proteomes" id="UP001521116"/>
    </source>
</evidence>
<accession>A0ABR3SVS2</accession>
<gene>
    <name evidence="1" type="ORF">SLS56_004695</name>
</gene>
<keyword evidence="2" id="KW-1185">Reference proteome</keyword>
<dbReference type="Proteomes" id="UP001521116">
    <property type="component" value="Unassembled WGS sequence"/>
</dbReference>
<protein>
    <submittedName>
        <fullName evidence="1">Uncharacterized protein</fullName>
    </submittedName>
</protein>
<organism evidence="1 2">
    <name type="scientific">Neofusicoccum ribis</name>
    <dbReference type="NCBI Taxonomy" id="45134"/>
    <lineage>
        <taxon>Eukaryota</taxon>
        <taxon>Fungi</taxon>
        <taxon>Dikarya</taxon>
        <taxon>Ascomycota</taxon>
        <taxon>Pezizomycotina</taxon>
        <taxon>Dothideomycetes</taxon>
        <taxon>Dothideomycetes incertae sedis</taxon>
        <taxon>Botryosphaeriales</taxon>
        <taxon>Botryosphaeriaceae</taxon>
        <taxon>Neofusicoccum</taxon>
    </lineage>
</organism>
<sequence length="150" mass="17406">MAESTFERKTLYEHPLNMHLIILSSYANHWQAYIEKLATQIGEIRDRVEVVDVKDGPLMPDMLQELRHLEDKVVLRTSASIRSTLSNVELLADVNNKLKEKDANFVDQYAKMEQYLSAYLNRFRTHLNNAEILEKRTQATIGLTISEEDI</sequence>
<proteinExistence type="predicted"/>
<evidence type="ECO:0000313" key="1">
    <source>
        <dbReference type="EMBL" id="KAL1631021.1"/>
    </source>
</evidence>
<comment type="caution">
    <text evidence="1">The sequence shown here is derived from an EMBL/GenBank/DDBJ whole genome shotgun (WGS) entry which is preliminary data.</text>
</comment>
<dbReference type="EMBL" id="JAJVDC020000043">
    <property type="protein sequence ID" value="KAL1631021.1"/>
    <property type="molecule type" value="Genomic_DNA"/>
</dbReference>
<reference evidence="1 2" key="1">
    <citation type="submission" date="2024-02" db="EMBL/GenBank/DDBJ databases">
        <title>De novo assembly and annotation of 12 fungi associated with fruit tree decline syndrome in Ontario, Canada.</title>
        <authorList>
            <person name="Sulman M."/>
            <person name="Ellouze W."/>
            <person name="Ilyukhin E."/>
        </authorList>
    </citation>
    <scope>NUCLEOTIDE SEQUENCE [LARGE SCALE GENOMIC DNA]</scope>
    <source>
        <strain evidence="1 2">M1-105</strain>
    </source>
</reference>